<dbReference type="EMBL" id="KN823018">
    <property type="protein sequence ID" value="KIO26824.1"/>
    <property type="molecule type" value="Genomic_DNA"/>
</dbReference>
<reference evidence="2" key="2">
    <citation type="submission" date="2015-01" db="EMBL/GenBank/DDBJ databases">
        <title>Evolutionary Origins and Diversification of the Mycorrhizal Mutualists.</title>
        <authorList>
            <consortium name="DOE Joint Genome Institute"/>
            <consortium name="Mycorrhizal Genomics Consortium"/>
            <person name="Kohler A."/>
            <person name="Kuo A."/>
            <person name="Nagy L.G."/>
            <person name="Floudas D."/>
            <person name="Copeland A."/>
            <person name="Barry K.W."/>
            <person name="Cichocki N."/>
            <person name="Veneault-Fourrey C."/>
            <person name="LaButti K."/>
            <person name="Lindquist E.A."/>
            <person name="Lipzen A."/>
            <person name="Lundell T."/>
            <person name="Morin E."/>
            <person name="Murat C."/>
            <person name="Riley R."/>
            <person name="Ohm R."/>
            <person name="Sun H."/>
            <person name="Tunlid A."/>
            <person name="Henrissat B."/>
            <person name="Grigoriev I.V."/>
            <person name="Hibbett D.S."/>
            <person name="Martin F."/>
        </authorList>
    </citation>
    <scope>NUCLEOTIDE SEQUENCE [LARGE SCALE GENOMIC DNA]</scope>
    <source>
        <strain evidence="2">MUT 4182</strain>
    </source>
</reference>
<evidence type="ECO:0000313" key="2">
    <source>
        <dbReference type="Proteomes" id="UP000054248"/>
    </source>
</evidence>
<name>A0A0C3QKD6_9AGAM</name>
<gene>
    <name evidence="1" type="ORF">M407DRAFT_243559</name>
</gene>
<dbReference type="Proteomes" id="UP000054248">
    <property type="component" value="Unassembled WGS sequence"/>
</dbReference>
<sequence>MIICPQARDTRRGQLMLDGPLSSPCYRLDLSEVHYLPAFHRPKCFVLIVHQVDGSANQRSTCAHMTTPEHSFRNHHSKIQQPKSRKGVCIIRSSRPPRCLMTRFRARLQAVPTCEPASASMLVTAGSMQR</sequence>
<dbReference type="AlphaFoldDB" id="A0A0C3QKD6"/>
<keyword evidence="2" id="KW-1185">Reference proteome</keyword>
<evidence type="ECO:0000313" key="1">
    <source>
        <dbReference type="EMBL" id="KIO26824.1"/>
    </source>
</evidence>
<protein>
    <submittedName>
        <fullName evidence="1">Uncharacterized protein</fullName>
    </submittedName>
</protein>
<proteinExistence type="predicted"/>
<dbReference type="HOGENOM" id="CLU_1939665_0_0_1"/>
<accession>A0A0C3QKD6</accession>
<reference evidence="1 2" key="1">
    <citation type="submission" date="2014-04" db="EMBL/GenBank/DDBJ databases">
        <authorList>
            <consortium name="DOE Joint Genome Institute"/>
            <person name="Kuo A."/>
            <person name="Girlanda M."/>
            <person name="Perotto S."/>
            <person name="Kohler A."/>
            <person name="Nagy L.G."/>
            <person name="Floudas D."/>
            <person name="Copeland A."/>
            <person name="Barry K.W."/>
            <person name="Cichocki N."/>
            <person name="Veneault-Fourrey C."/>
            <person name="LaButti K."/>
            <person name="Lindquist E.A."/>
            <person name="Lipzen A."/>
            <person name="Lundell T."/>
            <person name="Morin E."/>
            <person name="Murat C."/>
            <person name="Sun H."/>
            <person name="Tunlid A."/>
            <person name="Henrissat B."/>
            <person name="Grigoriev I.V."/>
            <person name="Hibbett D.S."/>
            <person name="Martin F."/>
            <person name="Nordberg H.P."/>
            <person name="Cantor M.N."/>
            <person name="Hua S.X."/>
        </authorList>
    </citation>
    <scope>NUCLEOTIDE SEQUENCE [LARGE SCALE GENOMIC DNA]</scope>
    <source>
        <strain evidence="1 2">MUT 4182</strain>
    </source>
</reference>
<organism evidence="1 2">
    <name type="scientific">Tulasnella calospora MUT 4182</name>
    <dbReference type="NCBI Taxonomy" id="1051891"/>
    <lineage>
        <taxon>Eukaryota</taxon>
        <taxon>Fungi</taxon>
        <taxon>Dikarya</taxon>
        <taxon>Basidiomycota</taxon>
        <taxon>Agaricomycotina</taxon>
        <taxon>Agaricomycetes</taxon>
        <taxon>Cantharellales</taxon>
        <taxon>Tulasnellaceae</taxon>
        <taxon>Tulasnella</taxon>
    </lineage>
</organism>